<gene>
    <name evidence="4" type="ORF">P0O15_07065</name>
</gene>
<dbReference type="PANTHER" id="PTHR10840">
    <property type="entry name" value="PROGRAMMED CELL DEATH PROTEIN 5"/>
    <property type="match status" value="1"/>
</dbReference>
<organism evidence="4 5">
    <name type="scientific">Candidatus Methanocrinis natronophilus</name>
    <dbReference type="NCBI Taxonomy" id="3033396"/>
    <lineage>
        <taxon>Archaea</taxon>
        <taxon>Methanobacteriati</taxon>
        <taxon>Methanobacteriota</taxon>
        <taxon>Stenosarchaea group</taxon>
        <taxon>Methanomicrobia</taxon>
        <taxon>Methanotrichales</taxon>
        <taxon>Methanotrichaceae</taxon>
        <taxon>Methanocrinis</taxon>
    </lineage>
</organism>
<dbReference type="Proteomes" id="UP001220010">
    <property type="component" value="Unassembled WGS sequence"/>
</dbReference>
<dbReference type="HAMAP" id="MF_00026">
    <property type="entry name" value="dsDNA_bind"/>
    <property type="match status" value="1"/>
</dbReference>
<evidence type="ECO:0000256" key="3">
    <source>
        <dbReference type="HAMAP-Rule" id="MF_00026"/>
    </source>
</evidence>
<accession>A0ABT5X897</accession>
<comment type="similarity">
    <text evidence="1 3">Belongs to the PDCD5 family.</text>
</comment>
<dbReference type="GO" id="GO:0003677">
    <property type="term" value="F:DNA binding"/>
    <property type="evidence" value="ECO:0007669"/>
    <property type="project" value="UniProtKB-KW"/>
</dbReference>
<keyword evidence="5" id="KW-1185">Reference proteome</keyword>
<dbReference type="InterPro" id="IPR036883">
    <property type="entry name" value="PDCD5-like_sf"/>
</dbReference>
<evidence type="ECO:0000313" key="5">
    <source>
        <dbReference type="Proteomes" id="UP001220010"/>
    </source>
</evidence>
<dbReference type="SUPFAM" id="SSF46950">
    <property type="entry name" value="Double-stranded DNA-binding domain"/>
    <property type="match status" value="1"/>
</dbReference>
<dbReference type="EMBL" id="JARFPK010000022">
    <property type="protein sequence ID" value="MDF0590925.1"/>
    <property type="molecule type" value="Genomic_DNA"/>
</dbReference>
<proteinExistence type="inferred from homology"/>
<keyword evidence="2 3" id="KW-0238">DNA-binding</keyword>
<evidence type="ECO:0000256" key="2">
    <source>
        <dbReference type="ARBA" id="ARBA00023125"/>
    </source>
</evidence>
<dbReference type="Gene3D" id="1.10.8.140">
    <property type="entry name" value="PDCD5-like"/>
    <property type="match status" value="1"/>
</dbReference>
<protein>
    <recommendedName>
        <fullName evidence="3">DNA-binding protein P0O15_07065</fullName>
    </recommendedName>
</protein>
<dbReference type="PANTHER" id="PTHR10840:SF0">
    <property type="entry name" value="PROGRAMMED CELL DEATH PROTEIN 5"/>
    <property type="match status" value="1"/>
</dbReference>
<dbReference type="InterPro" id="IPR022889">
    <property type="entry name" value="DNA_bind_arc"/>
</dbReference>
<comment type="caution">
    <text evidence="4">The sequence shown here is derived from an EMBL/GenBank/DDBJ whole genome shotgun (WGS) entry which is preliminary data.</text>
</comment>
<dbReference type="PIRSF" id="PIRSF015730">
    <property type="entry name" value="TFAR19"/>
    <property type="match status" value="1"/>
</dbReference>
<reference evidence="4 5" key="1">
    <citation type="submission" date="2023-03" db="EMBL/GenBank/DDBJ databases">
        <title>WGS of Methanotrichaceae archaeon Mx.</title>
        <authorList>
            <person name="Sorokin D.Y."/>
            <person name="Merkel A.Y."/>
        </authorList>
    </citation>
    <scope>NUCLEOTIDE SEQUENCE [LARGE SCALE GENOMIC DNA]</scope>
    <source>
        <strain evidence="4 5">Mx</strain>
    </source>
</reference>
<dbReference type="Pfam" id="PF01984">
    <property type="entry name" value="dsDNA_bind"/>
    <property type="match status" value="1"/>
</dbReference>
<sequence>MEMDDELAELKRRRMEELQRQQADSQMYAAQRSQQEQIQQEMEARKQAILRTILTPEARERLSSIRMARPEFASQIESQLVVLAQSGRLQSAITDEQLKVILKQIQPVKREINITRR</sequence>
<evidence type="ECO:0000313" key="4">
    <source>
        <dbReference type="EMBL" id="MDF0590925.1"/>
    </source>
</evidence>
<name>A0ABT5X897_9EURY</name>
<dbReference type="InterPro" id="IPR002836">
    <property type="entry name" value="PDCD5-like"/>
</dbReference>
<evidence type="ECO:0000256" key="1">
    <source>
        <dbReference type="ARBA" id="ARBA00010490"/>
    </source>
</evidence>
<dbReference type="NCBIfam" id="NF003268">
    <property type="entry name" value="PRK04239.1"/>
    <property type="match status" value="1"/>
</dbReference>
<dbReference type="RefSeq" id="WP_316966670.1">
    <property type="nucleotide sequence ID" value="NZ_JARFPK010000022.1"/>
</dbReference>